<dbReference type="Pfam" id="PF14501">
    <property type="entry name" value="HATPase_c_5"/>
    <property type="match status" value="1"/>
</dbReference>
<comment type="caution">
    <text evidence="4">The sequence shown here is derived from an EMBL/GenBank/DDBJ whole genome shotgun (WGS) entry which is preliminary data.</text>
</comment>
<feature type="transmembrane region" description="Helical" evidence="2">
    <location>
        <begin position="140"/>
        <end position="167"/>
    </location>
</feature>
<feature type="transmembrane region" description="Helical" evidence="2">
    <location>
        <begin position="50"/>
        <end position="69"/>
    </location>
</feature>
<evidence type="ECO:0000256" key="2">
    <source>
        <dbReference type="SAM" id="Phobius"/>
    </source>
</evidence>
<dbReference type="Gene3D" id="3.30.565.10">
    <property type="entry name" value="Histidine kinase-like ATPase, C-terminal domain"/>
    <property type="match status" value="1"/>
</dbReference>
<keyword evidence="1" id="KW-0175">Coiled coil</keyword>
<dbReference type="EMBL" id="PYLQ01000019">
    <property type="protein sequence ID" value="PST39372.1"/>
    <property type="molecule type" value="Genomic_DNA"/>
</dbReference>
<dbReference type="AlphaFoldDB" id="A0A2T3FVU6"/>
<keyword evidence="2" id="KW-0812">Transmembrane</keyword>
<feature type="transmembrane region" description="Helical" evidence="2">
    <location>
        <begin position="81"/>
        <end position="99"/>
    </location>
</feature>
<keyword evidence="2" id="KW-0472">Membrane</keyword>
<dbReference type="Proteomes" id="UP000240974">
    <property type="component" value="Unassembled WGS sequence"/>
</dbReference>
<accession>A0A2T3FVU6</accession>
<feature type="domain" description="Sensor histidine kinase NatK-like C-terminal" evidence="3">
    <location>
        <begin position="312"/>
        <end position="393"/>
    </location>
</feature>
<keyword evidence="5" id="KW-1185">Reference proteome</keyword>
<keyword evidence="2" id="KW-1133">Transmembrane helix</keyword>
<evidence type="ECO:0000313" key="4">
    <source>
        <dbReference type="EMBL" id="PST39372.1"/>
    </source>
</evidence>
<reference evidence="4 5" key="1">
    <citation type="journal article" date="2019" name="Int. J. Syst. Evol. Microbiol.">
        <title>Faecalibacillus intestinalis gen. nov., sp. nov. and Faecalibacillus faecis sp. nov., isolated from human faeces.</title>
        <authorList>
            <person name="Seo B."/>
            <person name="Jeon K."/>
            <person name="Baek I."/>
            <person name="Lee Y.M."/>
            <person name="Baek K."/>
            <person name="Ko G."/>
        </authorList>
    </citation>
    <scope>NUCLEOTIDE SEQUENCE [LARGE SCALE GENOMIC DNA]</scope>
    <source>
        <strain evidence="4 5">SNUG30099</strain>
    </source>
</reference>
<dbReference type="InterPro" id="IPR036890">
    <property type="entry name" value="HATPase_C_sf"/>
</dbReference>
<protein>
    <recommendedName>
        <fullName evidence="3">Sensor histidine kinase NatK-like C-terminal domain-containing protein</fullName>
    </recommendedName>
</protein>
<dbReference type="PANTHER" id="PTHR40448:SF1">
    <property type="entry name" value="TWO-COMPONENT SENSOR HISTIDINE KINASE"/>
    <property type="match status" value="1"/>
</dbReference>
<dbReference type="SUPFAM" id="SSF55874">
    <property type="entry name" value="ATPase domain of HSP90 chaperone/DNA topoisomerase II/histidine kinase"/>
    <property type="match status" value="1"/>
</dbReference>
<feature type="transmembrane region" description="Helical" evidence="2">
    <location>
        <begin position="28"/>
        <end position="44"/>
    </location>
</feature>
<gene>
    <name evidence="4" type="ORF">C7U54_11350</name>
</gene>
<dbReference type="InterPro" id="IPR032834">
    <property type="entry name" value="NatK-like_C"/>
</dbReference>
<evidence type="ECO:0000313" key="5">
    <source>
        <dbReference type="Proteomes" id="UP000240974"/>
    </source>
</evidence>
<proteinExistence type="predicted"/>
<dbReference type="PANTHER" id="PTHR40448">
    <property type="entry name" value="TWO-COMPONENT SENSOR HISTIDINE KINASE"/>
    <property type="match status" value="1"/>
</dbReference>
<evidence type="ECO:0000259" key="3">
    <source>
        <dbReference type="Pfam" id="PF14501"/>
    </source>
</evidence>
<feature type="coiled-coil region" evidence="1">
    <location>
        <begin position="220"/>
        <end position="247"/>
    </location>
</feature>
<name>A0A2T3FVU6_9FIRM</name>
<feature type="transmembrane region" description="Helical" evidence="2">
    <location>
        <begin position="173"/>
        <end position="199"/>
    </location>
</feature>
<sequence length="414" mass="48486">MLEIYNYVIGILIGILFSFSNHNESKIIIIKNCLITTVIYAISMSFINDYFLLSSLLKLIYFTICFMLIRKLNFFQSYYNSLIIVLFYLLSYVFLIFMLENSTQFSIFYSANIDCIAIFMSLMVFYYLNELSFLNNSVQFNIYDLVLIILINIILFIFMFILSYNFFINNLNYYLGLLILGFLLLSIIIVVSLNYCYILKRKEDINISMYKAQQLDKAYYQGLKIENEDLKKLKHDYKNHLLNLKQLIAYQNTEDSLQYIDQLINTNVTLKMNRFCNISYIDSYLNSIIESNNNINFDIHSTDLSQLSNMGFDILIILMNLIDNALENTSNNTINVDIVYNHDIIIKICNHSIKNPIKSHFKSSKGENHGLGLKIVNDIVMKYNGEAYDNYEKTLYSKYIILKTGAKTNEEINI</sequence>
<feature type="transmembrane region" description="Helical" evidence="2">
    <location>
        <begin position="6"/>
        <end position="21"/>
    </location>
</feature>
<evidence type="ECO:0000256" key="1">
    <source>
        <dbReference type="SAM" id="Coils"/>
    </source>
</evidence>
<organism evidence="4 5">
    <name type="scientific">Faecalibacillus intestinalis</name>
    <dbReference type="NCBI Taxonomy" id="1982626"/>
    <lineage>
        <taxon>Bacteria</taxon>
        <taxon>Bacillati</taxon>
        <taxon>Bacillota</taxon>
        <taxon>Erysipelotrichia</taxon>
        <taxon>Erysipelotrichales</taxon>
        <taxon>Coprobacillaceae</taxon>
        <taxon>Faecalibacillus</taxon>
    </lineage>
</organism>
<dbReference type="GO" id="GO:0042802">
    <property type="term" value="F:identical protein binding"/>
    <property type="evidence" value="ECO:0007669"/>
    <property type="project" value="TreeGrafter"/>
</dbReference>
<feature type="transmembrane region" description="Helical" evidence="2">
    <location>
        <begin position="105"/>
        <end position="128"/>
    </location>
</feature>